<dbReference type="EMBL" id="CM029053">
    <property type="protein sequence ID" value="KAG2553459.1"/>
    <property type="molecule type" value="Genomic_DNA"/>
</dbReference>
<sequence>MCVLDSMDDSCLDRICHIATSCSPESKENKNLYRHEHLTSSSGCSMQRNQSNRKTKQKYPVHKSNISFQLLSFCEADVYNRWSLGIQEHSHLPARVYLPTIFQLNKKRWNRDVQEACKQWYDTTLKSESTYCPNKSKEQVSWKLFPHSPCSEATKIFIMFSAPGIQGIHFFSIATFLS</sequence>
<protein>
    <submittedName>
        <fullName evidence="2">Uncharacterized protein</fullName>
    </submittedName>
</protein>
<feature type="region of interest" description="Disordered" evidence="1">
    <location>
        <begin position="39"/>
        <end position="58"/>
    </location>
</feature>
<evidence type="ECO:0000313" key="3">
    <source>
        <dbReference type="Proteomes" id="UP000823388"/>
    </source>
</evidence>
<keyword evidence="3" id="KW-1185">Reference proteome</keyword>
<proteinExistence type="predicted"/>
<name>A0A8T0NYJ9_PANVG</name>
<feature type="compositionally biased region" description="Polar residues" evidence="1">
    <location>
        <begin position="39"/>
        <end position="50"/>
    </location>
</feature>
<organism evidence="2 3">
    <name type="scientific">Panicum virgatum</name>
    <name type="common">Blackwell switchgrass</name>
    <dbReference type="NCBI Taxonomy" id="38727"/>
    <lineage>
        <taxon>Eukaryota</taxon>
        <taxon>Viridiplantae</taxon>
        <taxon>Streptophyta</taxon>
        <taxon>Embryophyta</taxon>
        <taxon>Tracheophyta</taxon>
        <taxon>Spermatophyta</taxon>
        <taxon>Magnoliopsida</taxon>
        <taxon>Liliopsida</taxon>
        <taxon>Poales</taxon>
        <taxon>Poaceae</taxon>
        <taxon>PACMAD clade</taxon>
        <taxon>Panicoideae</taxon>
        <taxon>Panicodae</taxon>
        <taxon>Paniceae</taxon>
        <taxon>Panicinae</taxon>
        <taxon>Panicum</taxon>
        <taxon>Panicum sect. Hiantes</taxon>
    </lineage>
</organism>
<accession>A0A8T0NYJ9</accession>
<dbReference type="AlphaFoldDB" id="A0A8T0NYJ9"/>
<gene>
    <name evidence="2" type="ORF">PVAP13_9KG521700</name>
</gene>
<evidence type="ECO:0000256" key="1">
    <source>
        <dbReference type="SAM" id="MobiDB-lite"/>
    </source>
</evidence>
<comment type="caution">
    <text evidence="2">The sequence shown here is derived from an EMBL/GenBank/DDBJ whole genome shotgun (WGS) entry which is preliminary data.</text>
</comment>
<reference evidence="2" key="1">
    <citation type="submission" date="2020-05" db="EMBL/GenBank/DDBJ databases">
        <title>WGS assembly of Panicum virgatum.</title>
        <authorList>
            <person name="Lovell J.T."/>
            <person name="Jenkins J."/>
            <person name="Shu S."/>
            <person name="Juenger T.E."/>
            <person name="Schmutz J."/>
        </authorList>
    </citation>
    <scope>NUCLEOTIDE SEQUENCE</scope>
    <source>
        <strain evidence="2">AP13</strain>
    </source>
</reference>
<dbReference type="Proteomes" id="UP000823388">
    <property type="component" value="Chromosome 9K"/>
</dbReference>
<evidence type="ECO:0000313" key="2">
    <source>
        <dbReference type="EMBL" id="KAG2553459.1"/>
    </source>
</evidence>